<sequence length="65" mass="6970">MPPTPPQGNIGPDHMLPAHKRSGAGPTVGIVIILILLGFGALYFWGASMNREQEQLPFIPGDSIF</sequence>
<dbReference type="STRING" id="1798500.A3C21_04485"/>
<evidence type="ECO:0000256" key="1">
    <source>
        <dbReference type="SAM" id="Phobius"/>
    </source>
</evidence>
<keyword evidence="1" id="KW-1133">Transmembrane helix</keyword>
<dbReference type="Proteomes" id="UP000178572">
    <property type="component" value="Unassembled WGS sequence"/>
</dbReference>
<comment type="caution">
    <text evidence="2">The sequence shown here is derived from an EMBL/GenBank/DDBJ whole genome shotgun (WGS) entry which is preliminary data.</text>
</comment>
<keyword evidence="1" id="KW-0472">Membrane</keyword>
<dbReference type="EMBL" id="MFLN01000028">
    <property type="protein sequence ID" value="OGG67103.1"/>
    <property type="molecule type" value="Genomic_DNA"/>
</dbReference>
<accession>A0A1F6E0B5</accession>
<gene>
    <name evidence="2" type="ORF">A3C21_04485</name>
</gene>
<protein>
    <submittedName>
        <fullName evidence="2">Uncharacterized protein</fullName>
    </submittedName>
</protein>
<proteinExistence type="predicted"/>
<keyword evidence="1" id="KW-0812">Transmembrane</keyword>
<reference evidence="2 3" key="1">
    <citation type="journal article" date="2016" name="Nat. Commun.">
        <title>Thousands of microbial genomes shed light on interconnected biogeochemical processes in an aquifer system.</title>
        <authorList>
            <person name="Anantharaman K."/>
            <person name="Brown C.T."/>
            <person name="Hug L.A."/>
            <person name="Sharon I."/>
            <person name="Castelle C.J."/>
            <person name="Probst A.J."/>
            <person name="Thomas B.C."/>
            <person name="Singh A."/>
            <person name="Wilkins M.J."/>
            <person name="Karaoz U."/>
            <person name="Brodie E.L."/>
            <person name="Williams K.H."/>
            <person name="Hubbard S.S."/>
            <person name="Banfield J.F."/>
        </authorList>
    </citation>
    <scope>NUCLEOTIDE SEQUENCE [LARGE SCALE GENOMIC DNA]</scope>
</reference>
<organism evidence="2 3">
    <name type="scientific">Candidatus Kaiserbacteria bacterium RIFCSPHIGHO2_02_FULL_59_21</name>
    <dbReference type="NCBI Taxonomy" id="1798500"/>
    <lineage>
        <taxon>Bacteria</taxon>
        <taxon>Candidatus Kaiseribacteriota</taxon>
    </lineage>
</organism>
<evidence type="ECO:0000313" key="3">
    <source>
        <dbReference type="Proteomes" id="UP000178572"/>
    </source>
</evidence>
<name>A0A1F6E0B5_9BACT</name>
<feature type="transmembrane region" description="Helical" evidence="1">
    <location>
        <begin position="24"/>
        <end position="45"/>
    </location>
</feature>
<dbReference type="AlphaFoldDB" id="A0A1F6E0B5"/>
<evidence type="ECO:0000313" key="2">
    <source>
        <dbReference type="EMBL" id="OGG67103.1"/>
    </source>
</evidence>